<evidence type="ECO:0000259" key="5">
    <source>
        <dbReference type="Pfam" id="PF02775"/>
    </source>
</evidence>
<dbReference type="Gene3D" id="3.40.50.1220">
    <property type="entry name" value="TPP-binding domain"/>
    <property type="match status" value="1"/>
</dbReference>
<dbReference type="SUPFAM" id="SSF52518">
    <property type="entry name" value="Thiamin diphosphate-binding fold (THDP-binding)"/>
    <property type="match status" value="2"/>
</dbReference>
<evidence type="ECO:0000256" key="1">
    <source>
        <dbReference type="ARBA" id="ARBA00007812"/>
    </source>
</evidence>
<keyword evidence="8" id="KW-1185">Reference proteome</keyword>
<organism evidence="7 8">
    <name type="scientific">Candidatus Cetobacterium colombiensis</name>
    <dbReference type="NCBI Taxonomy" id="3073100"/>
    <lineage>
        <taxon>Bacteria</taxon>
        <taxon>Fusobacteriati</taxon>
        <taxon>Fusobacteriota</taxon>
        <taxon>Fusobacteriia</taxon>
        <taxon>Fusobacteriales</taxon>
        <taxon>Fusobacteriaceae</taxon>
        <taxon>Cetobacterium</taxon>
    </lineage>
</organism>
<dbReference type="Pfam" id="PF00205">
    <property type="entry name" value="TPP_enzyme_M"/>
    <property type="match status" value="1"/>
</dbReference>
<protein>
    <submittedName>
        <fullName evidence="7">Thiamine pyrophosphate-binding protein</fullName>
    </submittedName>
</protein>
<evidence type="ECO:0000256" key="3">
    <source>
        <dbReference type="RuleBase" id="RU362132"/>
    </source>
</evidence>
<keyword evidence="2 3" id="KW-0786">Thiamine pyrophosphate</keyword>
<comment type="similarity">
    <text evidence="1 3">Belongs to the TPP enzyme family.</text>
</comment>
<evidence type="ECO:0000313" key="7">
    <source>
        <dbReference type="EMBL" id="MDX8334903.1"/>
    </source>
</evidence>
<accession>A0ABU4W5V1</accession>
<dbReference type="InterPro" id="IPR011766">
    <property type="entry name" value="TPP_enzyme_TPP-bd"/>
</dbReference>
<evidence type="ECO:0000313" key="8">
    <source>
        <dbReference type="Proteomes" id="UP001279681"/>
    </source>
</evidence>
<dbReference type="Pfam" id="PF02775">
    <property type="entry name" value="TPP_enzyme_C"/>
    <property type="match status" value="1"/>
</dbReference>
<sequence>MKVSDYIVKFFEEKKIDTVFGYLGGMITHLADSIAKNPNVDFIQVYHEQTASIAVEGYARENGNIGVAIATSGPGATNMITGIADAYFDSIPALYITGQVNTYEYKYDKPIRQLGFQETDVVALVKGITKYATMITDESRIRYELEKAYFIAKEGRQGPVLLDIPMNIQRAEINPDILEGFIPDKKKEKVYDLKEINQLLKEAKRPMLLVGGGCINSNSQAKINNFVEKTGIPVVSSLMGKGAVDETKDEYMGMLGSYGNRCANIAVANADLLIALGTRLDTRQTGAMVSEFLRNGKIIHIDIDETELENHRIENKINISMDAKQFIGELQKDTLNILEWKTYLKDLKKNYNQEKEIERNVKNKAPYKLIETLNKYSKEGEVFTGDIGQNQMWTAQSLILKKNQKFFTSGGLAPMGYSLPCSVGVAFAKKNDEAIYSINGDGGFHMAIQSLLLISQYNLPIKVIIMNNSALGMITQFQELYFENRLTGTVKDGGYILPNLKEIASAYGVKYYKVTEAELSDESLMKNIFSQRNCLIDYQIEGESRVYPKLEFNSPLENTSPKLPEDELKKLMIKC</sequence>
<reference evidence="8" key="1">
    <citation type="submission" date="2023-07" db="EMBL/GenBank/DDBJ databases">
        <authorList>
            <person name="Colorado M.A."/>
            <person name="Villamil L.M."/>
            <person name="Melo J.F."/>
            <person name="Rodriguez J.A."/>
            <person name="Ruiz R.Y."/>
        </authorList>
    </citation>
    <scope>NUCLEOTIDE SEQUENCE [LARGE SCALE GENOMIC DNA]</scope>
    <source>
        <strain evidence="8">C33</strain>
    </source>
</reference>
<dbReference type="EMBL" id="JAVIKH010000001">
    <property type="protein sequence ID" value="MDX8334903.1"/>
    <property type="molecule type" value="Genomic_DNA"/>
</dbReference>
<gene>
    <name evidence="7" type="ORF">RFV38_00055</name>
</gene>
<feature type="domain" description="Thiamine pyrophosphate enzyme TPP-binding" evidence="5">
    <location>
        <begin position="386"/>
        <end position="536"/>
    </location>
</feature>
<dbReference type="Gene3D" id="3.40.50.970">
    <property type="match status" value="2"/>
</dbReference>
<comment type="caution">
    <text evidence="7">The sequence shown here is derived from an EMBL/GenBank/DDBJ whole genome shotgun (WGS) entry which is preliminary data.</text>
</comment>
<proteinExistence type="inferred from homology"/>
<dbReference type="Pfam" id="PF02776">
    <property type="entry name" value="TPP_enzyme_N"/>
    <property type="match status" value="1"/>
</dbReference>
<dbReference type="CDD" id="cd07035">
    <property type="entry name" value="TPP_PYR_POX_like"/>
    <property type="match status" value="1"/>
</dbReference>
<dbReference type="InterPro" id="IPR012001">
    <property type="entry name" value="Thiamin_PyroP_enz_TPP-bd_dom"/>
</dbReference>
<dbReference type="InterPro" id="IPR029061">
    <property type="entry name" value="THDP-binding"/>
</dbReference>
<dbReference type="PANTHER" id="PTHR18968">
    <property type="entry name" value="THIAMINE PYROPHOSPHATE ENZYMES"/>
    <property type="match status" value="1"/>
</dbReference>
<name>A0ABU4W5V1_9FUSO</name>
<dbReference type="SUPFAM" id="SSF52467">
    <property type="entry name" value="DHS-like NAD/FAD-binding domain"/>
    <property type="match status" value="1"/>
</dbReference>
<evidence type="ECO:0000259" key="6">
    <source>
        <dbReference type="Pfam" id="PF02776"/>
    </source>
</evidence>
<evidence type="ECO:0000259" key="4">
    <source>
        <dbReference type="Pfam" id="PF00205"/>
    </source>
</evidence>
<feature type="domain" description="Thiamine pyrophosphate enzyme N-terminal TPP-binding" evidence="6">
    <location>
        <begin position="1"/>
        <end position="123"/>
    </location>
</feature>
<feature type="domain" description="Thiamine pyrophosphate enzyme central" evidence="4">
    <location>
        <begin position="194"/>
        <end position="330"/>
    </location>
</feature>
<dbReference type="RefSeq" id="WP_320312318.1">
    <property type="nucleotide sequence ID" value="NZ_JAVIKH010000001.1"/>
</dbReference>
<dbReference type="InterPro" id="IPR012000">
    <property type="entry name" value="Thiamin_PyroP_enz_cen_dom"/>
</dbReference>
<dbReference type="Proteomes" id="UP001279681">
    <property type="component" value="Unassembled WGS sequence"/>
</dbReference>
<dbReference type="PANTHER" id="PTHR18968:SF13">
    <property type="entry name" value="ACETOLACTATE SYNTHASE CATALYTIC SUBUNIT, MITOCHONDRIAL"/>
    <property type="match status" value="1"/>
</dbReference>
<evidence type="ECO:0000256" key="2">
    <source>
        <dbReference type="ARBA" id="ARBA00023052"/>
    </source>
</evidence>
<dbReference type="InterPro" id="IPR045229">
    <property type="entry name" value="TPP_enz"/>
</dbReference>
<dbReference type="InterPro" id="IPR029035">
    <property type="entry name" value="DHS-like_NAD/FAD-binding_dom"/>
</dbReference>